<comment type="subcellular location">
    <subcellularLocation>
        <location evidence="1">Endomembrane system</location>
        <topology evidence="1">Multi-pass membrane protein</topology>
    </subcellularLocation>
</comment>
<evidence type="ECO:0000256" key="1">
    <source>
        <dbReference type="ARBA" id="ARBA00004127"/>
    </source>
</evidence>
<reference evidence="7 8" key="1">
    <citation type="submission" date="2018-03" db="EMBL/GenBank/DDBJ databases">
        <title>Draft genome of Nitrosomonas supralitoralis APG5.</title>
        <authorList>
            <person name="Urakawa H."/>
            <person name="Lopez J.V."/>
        </authorList>
    </citation>
    <scope>NUCLEOTIDE SEQUENCE [LARGE SCALE GENOMIC DNA]</scope>
    <source>
        <strain evidence="7 8">APG5</strain>
    </source>
</reference>
<proteinExistence type="predicted"/>
<dbReference type="InterPro" id="IPR010652">
    <property type="entry name" value="DUF1232"/>
</dbReference>
<dbReference type="Pfam" id="PF06803">
    <property type="entry name" value="DUF1232"/>
    <property type="match status" value="1"/>
</dbReference>
<dbReference type="Proteomes" id="UP000241912">
    <property type="component" value="Unassembled WGS sequence"/>
</dbReference>
<sequence length="125" mass="14515">MQRLKIWARALKRDVMTLWFALKHPDTPWYARAFAAVITAYALSPIDLIPDFIPILGYLDDLIIVPFGVWLLLKIVPEHVLTDSRAESDRWLLERKEKPQSYVGLVIILGLWGVAGWAMLRWFVQ</sequence>
<dbReference type="EMBL" id="PXXU01000026">
    <property type="protein sequence ID" value="PSJ17145.1"/>
    <property type="molecule type" value="Genomic_DNA"/>
</dbReference>
<gene>
    <name evidence="7" type="ORF">C7H79_09585</name>
</gene>
<keyword evidence="8" id="KW-1185">Reference proteome</keyword>
<evidence type="ECO:0000313" key="7">
    <source>
        <dbReference type="EMBL" id="PSJ17145.1"/>
    </source>
</evidence>
<evidence type="ECO:0000256" key="5">
    <source>
        <dbReference type="SAM" id="Phobius"/>
    </source>
</evidence>
<comment type="caution">
    <text evidence="7">The sequence shown here is derived from an EMBL/GenBank/DDBJ whole genome shotgun (WGS) entry which is preliminary data.</text>
</comment>
<dbReference type="AlphaFoldDB" id="A0A2P7NUN4"/>
<accession>A0A2P7NUN4</accession>
<evidence type="ECO:0000256" key="3">
    <source>
        <dbReference type="ARBA" id="ARBA00022989"/>
    </source>
</evidence>
<protein>
    <recommendedName>
        <fullName evidence="6">DUF1232 domain-containing protein</fullName>
    </recommendedName>
</protein>
<feature type="transmembrane region" description="Helical" evidence="5">
    <location>
        <begin position="102"/>
        <end position="124"/>
    </location>
</feature>
<keyword evidence="4 5" id="KW-0472">Membrane</keyword>
<dbReference type="OrthoDB" id="9804184at2"/>
<evidence type="ECO:0000259" key="6">
    <source>
        <dbReference type="Pfam" id="PF06803"/>
    </source>
</evidence>
<dbReference type="GO" id="GO:0012505">
    <property type="term" value="C:endomembrane system"/>
    <property type="evidence" value="ECO:0007669"/>
    <property type="project" value="UniProtKB-SubCell"/>
</dbReference>
<evidence type="ECO:0000256" key="4">
    <source>
        <dbReference type="ARBA" id="ARBA00023136"/>
    </source>
</evidence>
<evidence type="ECO:0000313" key="8">
    <source>
        <dbReference type="Proteomes" id="UP000241912"/>
    </source>
</evidence>
<keyword evidence="2 5" id="KW-0812">Transmembrane</keyword>
<name>A0A2P7NUN4_9PROT</name>
<organism evidence="7 8">
    <name type="scientific">Nitrosomonas supralitoralis</name>
    <dbReference type="NCBI Taxonomy" id="2116706"/>
    <lineage>
        <taxon>Bacteria</taxon>
        <taxon>Pseudomonadati</taxon>
        <taxon>Pseudomonadota</taxon>
        <taxon>Betaproteobacteria</taxon>
        <taxon>Nitrosomonadales</taxon>
        <taxon>Nitrosomonadaceae</taxon>
        <taxon>Nitrosomonas</taxon>
    </lineage>
</organism>
<evidence type="ECO:0000256" key="2">
    <source>
        <dbReference type="ARBA" id="ARBA00022692"/>
    </source>
</evidence>
<feature type="domain" description="DUF1232" evidence="6">
    <location>
        <begin position="32"/>
        <end position="67"/>
    </location>
</feature>
<keyword evidence="3 5" id="KW-1133">Transmembrane helix</keyword>